<dbReference type="InParanoid" id="F0YFT8"/>
<dbReference type="InterPro" id="IPR001828">
    <property type="entry name" value="ANF_lig-bd_rcpt"/>
</dbReference>
<evidence type="ECO:0000259" key="6">
    <source>
        <dbReference type="PROSITE" id="PS51352"/>
    </source>
</evidence>
<dbReference type="SUPFAM" id="SSF52833">
    <property type="entry name" value="Thioredoxin-like"/>
    <property type="match status" value="1"/>
</dbReference>
<keyword evidence="3" id="KW-1133">Transmembrane helix</keyword>
<evidence type="ECO:0000256" key="1">
    <source>
        <dbReference type="ARBA" id="ARBA00004370"/>
    </source>
</evidence>
<dbReference type="Pfam" id="PF01094">
    <property type="entry name" value="ANF_receptor"/>
    <property type="match status" value="1"/>
</dbReference>
<dbReference type="GO" id="GO:0016020">
    <property type="term" value="C:membrane"/>
    <property type="evidence" value="ECO:0007669"/>
    <property type="project" value="UniProtKB-SubCell"/>
</dbReference>
<dbReference type="Gene3D" id="3.40.30.10">
    <property type="entry name" value="Glutaredoxin"/>
    <property type="match status" value="1"/>
</dbReference>
<dbReference type="OrthoDB" id="2121326at2759"/>
<dbReference type="SUPFAM" id="SSF53822">
    <property type="entry name" value="Periplasmic binding protein-like I"/>
    <property type="match status" value="1"/>
</dbReference>
<comment type="subcellular location">
    <subcellularLocation>
        <location evidence="1">Membrane</location>
    </subcellularLocation>
</comment>
<dbReference type="GeneID" id="20228537"/>
<feature type="signal peptide" evidence="5">
    <location>
        <begin position="1"/>
        <end position="18"/>
    </location>
</feature>
<keyword evidence="5" id="KW-0732">Signal</keyword>
<dbReference type="SUPFAM" id="SSF57184">
    <property type="entry name" value="Growth factor receptor domain"/>
    <property type="match status" value="1"/>
</dbReference>
<evidence type="ECO:0000256" key="2">
    <source>
        <dbReference type="ARBA" id="ARBA00022692"/>
    </source>
</evidence>
<evidence type="ECO:0000256" key="4">
    <source>
        <dbReference type="ARBA" id="ARBA00023136"/>
    </source>
</evidence>
<dbReference type="InterPro" id="IPR013766">
    <property type="entry name" value="Thioredoxin_domain"/>
</dbReference>
<gene>
    <name evidence="7" type="ORF">AURANDRAFT_72078</name>
</gene>
<dbReference type="Gene3D" id="3.40.50.2300">
    <property type="match status" value="2"/>
</dbReference>
<dbReference type="Proteomes" id="UP000002729">
    <property type="component" value="Unassembled WGS sequence"/>
</dbReference>
<accession>F0YFT8</accession>
<name>F0YFT8_AURAN</name>
<reference evidence="7 8" key="1">
    <citation type="journal article" date="2011" name="Proc. Natl. Acad. Sci. U.S.A.">
        <title>Niche of harmful alga Aureococcus anophagefferens revealed through ecogenomics.</title>
        <authorList>
            <person name="Gobler C.J."/>
            <person name="Berry D.L."/>
            <person name="Dyhrman S.T."/>
            <person name="Wilhelm S.W."/>
            <person name="Salamov A."/>
            <person name="Lobanov A.V."/>
            <person name="Zhang Y."/>
            <person name="Collier J.L."/>
            <person name="Wurch L.L."/>
            <person name="Kustka A.B."/>
            <person name="Dill B.D."/>
            <person name="Shah M."/>
            <person name="VerBerkmoes N.C."/>
            <person name="Kuo A."/>
            <person name="Terry A."/>
            <person name="Pangilinan J."/>
            <person name="Lindquist E.A."/>
            <person name="Lucas S."/>
            <person name="Paulsen I.T."/>
            <person name="Hattenrath-Lehmann T.K."/>
            <person name="Talmage S.C."/>
            <person name="Walker E.A."/>
            <person name="Koch F."/>
            <person name="Burson A.M."/>
            <person name="Marcoval M.A."/>
            <person name="Tang Y.Z."/>
            <person name="Lecleir G.R."/>
            <person name="Coyne K.J."/>
            <person name="Berg G.M."/>
            <person name="Bertrand E.M."/>
            <person name="Saito M.A."/>
            <person name="Gladyshev V.N."/>
            <person name="Grigoriev I.V."/>
        </authorList>
    </citation>
    <scope>NUCLEOTIDE SEQUENCE [LARGE SCALE GENOMIC DNA]</scope>
    <source>
        <strain evidence="8">CCMP 1984</strain>
    </source>
</reference>
<keyword evidence="8" id="KW-1185">Reference proteome</keyword>
<organism evidence="8">
    <name type="scientific">Aureococcus anophagefferens</name>
    <name type="common">Harmful bloom alga</name>
    <dbReference type="NCBI Taxonomy" id="44056"/>
    <lineage>
        <taxon>Eukaryota</taxon>
        <taxon>Sar</taxon>
        <taxon>Stramenopiles</taxon>
        <taxon>Ochrophyta</taxon>
        <taxon>Pelagophyceae</taxon>
        <taxon>Pelagomonadales</taxon>
        <taxon>Pelagomonadaceae</taxon>
        <taxon>Aureococcus</taxon>
    </lineage>
</organism>
<evidence type="ECO:0000313" key="8">
    <source>
        <dbReference type="Proteomes" id="UP000002729"/>
    </source>
</evidence>
<keyword evidence="2" id="KW-0812">Transmembrane</keyword>
<dbReference type="RefSeq" id="XP_009039306.1">
    <property type="nucleotide sequence ID" value="XM_009041058.1"/>
</dbReference>
<dbReference type="InterPro" id="IPR028082">
    <property type="entry name" value="Peripla_BP_I"/>
</dbReference>
<protein>
    <recommendedName>
        <fullName evidence="6">Thioredoxin domain-containing protein</fullName>
    </recommendedName>
</protein>
<evidence type="ECO:0000256" key="3">
    <source>
        <dbReference type="ARBA" id="ARBA00022989"/>
    </source>
</evidence>
<dbReference type="InterPro" id="IPR009030">
    <property type="entry name" value="Growth_fac_rcpt_cys_sf"/>
</dbReference>
<dbReference type="KEGG" id="aaf:AURANDRAFT_72078"/>
<dbReference type="EMBL" id="GL833137">
    <property type="protein sequence ID" value="EGB06051.1"/>
    <property type="molecule type" value="Genomic_DNA"/>
</dbReference>
<proteinExistence type="predicted"/>
<dbReference type="Pfam" id="PF00085">
    <property type="entry name" value="Thioredoxin"/>
    <property type="match status" value="1"/>
</dbReference>
<evidence type="ECO:0000313" key="7">
    <source>
        <dbReference type="EMBL" id="EGB06051.1"/>
    </source>
</evidence>
<dbReference type="PROSITE" id="PS51352">
    <property type="entry name" value="THIOREDOXIN_2"/>
    <property type="match status" value="1"/>
</dbReference>
<feature type="domain" description="Thioredoxin" evidence="6">
    <location>
        <begin position="1698"/>
        <end position="1825"/>
    </location>
</feature>
<feature type="chain" id="PRO_5003261646" description="Thioredoxin domain-containing protein" evidence="5">
    <location>
        <begin position="19"/>
        <end position="1826"/>
    </location>
</feature>
<evidence type="ECO:0000256" key="5">
    <source>
        <dbReference type="SAM" id="SignalP"/>
    </source>
</evidence>
<sequence>MGRTVLLLFAAAALVVRAQVKLPDTSDLTTTVIKAGVYMPFSNIDGSLREWGKWRDVALAIAVAADDFNARDPRVVAAFDTPCNLTMDLVFIDSFSSTVSVANARSFLSYAATKGGPAIDLNIGGATTDESAMLGVLAGIDSQLLVAHGGSTASKLSGSDYPTLVRTVTSSVEPTRAVADCVLFFDWQKVGIIAEQGFADYVSSLVDALVDYGVDYELRYVDWEALGASGTTPVDELFDGTTSKIWISVCTDEANFSVLTQAEVEGKISEYNAWIFTHASQYFLENFDLAYGALSLNLQGQSPYPYEPWDALSDAMADADVAAYDKRFFNVTANPSLFLAGSNAAGGFGDRGATLNGEAAFAYDAVAVAALASCDAAAAADTPKAPFAKVSAAAELVDFAGASGRVVLDDQGDRNASTAFITLKNVRRRNGTQVVVSVGDWDPAAGWIPLGNGPAEFYDPALIPDYQNPTCDGGYFNESAYACVDCAAGEESAPGGAAACAACAPGTARDPAAADVCTHCANRFVYAEGFGNAFCASCPDGSARVPDVEDAEMHEGKNLTECECMEGYYSSVHAVGEDVRDFDYRDRGATWGAPGVACHACPEGAACPGGGAPPRNVDGYWGDPKYPTAFYEADDAEEGFVCASGFKGRLCATLEDPDFYMIGDIGPFACPASLAGRWLNVLFGFSVVLGIWVNKYLLEVFPSLDIMTYFLQLLAIICRFNYANAPANLGYYEILLDVALFDIDILKPSCVIGWTFTRSVVAQFGVVVVGFVVNFGPIVYDVARDVCAGRLRPCGVYASLHYYDGPYGPRATRAAASVLALIDVQQTTIAFNAFASFRCDAFEGYDAKFLREQPDESCDGPNAAFLIILGLSTTVVFTLGLPHLLLGSIEYECEANGGVHHSHVQDLLGWNFGAFRAPHHGWRIRRIYLSVVICLAATMFDDPLLQIAIALAAVFQTYADHLRNEPYIEPRLNRLETMGLQLVALALLAGILRERARFSQFWFTWVIFGQVVHFAACSQSAICEGVRRGARRGAEKEIKVALVQLADEGRFREAQPEAHTLRGSLASMGATVRRSLAAVGSSALHPEEMLRSLTSLALSPRGPRRDSETQSALEAAGEISNSFHPLAWRAWVDASRRDADAVAAMARVAKKCRVILSDVSCTSVYSADHRSMYWNSVSRSFPGIIDFVATLHHTERTSFFGVMCKLQRYVEQCSTDPIKRHVYDLVSVEDRPSMLYYLCSCDNADFDAAAALLDDISTKFFARPPGDVAQIALLPRSLHVGEEKAEKRKGCFGALLHALYRSDCEDETSKQQSEYFARIEELAIHANDAILAKGKSGLRARDGKKKRSKSRKADLVSVSDEEDVASRIAIPTVEGRAWEASLALELERDDETRAQTENADFCSLNCLLAALSAALSASLSAPRTCVVSDVAYGRVSGSLYKSFGGDLGAVHDVVAVAGTDEAGDDVFGLCAAGAKPGATVTLAAAASGCVAPKDVLTALDVAAGLAAAGGGSPRGALVTVLGSTDAALAATQALAALGSAPRVVTARRGGVSDAMDRGAAEACHPAALAADDDGEENDYFEGQEDAFAGSVVLDFAGDEGNRASYASCLDPDVRTALDWGLGSDARTPTPLRLDAAAVEAALPLALEAAPRPLARRGGGGFSLNPLLAAAAVKLGPLGGDAYAEAFGWPNDGETRKRLALDVCVPSVALVDFGAIDDALRDEFAWDEDVEDVDDLDADPVGDAVVFVTAKFCNSCRRLEPHYARLQRASTVDFLRVDATRDRSFAAKHGITSTPTFLLYKGGVRVATVGTSSPTTMKREIAAVFPV</sequence>
<dbReference type="InterPro" id="IPR036249">
    <property type="entry name" value="Thioredoxin-like_sf"/>
</dbReference>
<keyword evidence="4" id="KW-0472">Membrane</keyword>
<dbReference type="CDD" id="cd02947">
    <property type="entry name" value="TRX_family"/>
    <property type="match status" value="1"/>
</dbReference>